<dbReference type="Pfam" id="PF20773">
    <property type="entry name" value="InhA-like_MAM"/>
    <property type="match status" value="1"/>
</dbReference>
<dbReference type="Proteomes" id="UP000220922">
    <property type="component" value="Unassembled WGS sequence"/>
</dbReference>
<feature type="region of interest" description="Disordered" evidence="1">
    <location>
        <begin position="52"/>
        <end position="90"/>
    </location>
</feature>
<reference evidence="3 4" key="1">
    <citation type="submission" date="2016-05" db="EMBL/GenBank/DDBJ databases">
        <authorList>
            <person name="Lavstsen T."/>
            <person name="Jespersen J.S."/>
        </authorList>
    </citation>
    <scope>NUCLEOTIDE SEQUENCE [LARGE SCALE GENOMIC DNA]</scope>
    <source>
        <strain evidence="3 4">B7-9</strain>
    </source>
</reference>
<keyword evidence="2" id="KW-0732">Signal</keyword>
<proteinExistence type="predicted"/>
<accession>A0A2H3KUL9</accession>
<dbReference type="RefSeq" id="WP_097652511.1">
    <property type="nucleotide sequence ID" value="NZ_LYXE01000085.1"/>
</dbReference>
<dbReference type="EMBL" id="LYXE01000085">
    <property type="protein sequence ID" value="PDV99028.1"/>
    <property type="molecule type" value="Genomic_DNA"/>
</dbReference>
<feature type="signal peptide" evidence="2">
    <location>
        <begin position="1"/>
        <end position="21"/>
    </location>
</feature>
<feature type="compositionally biased region" description="Low complexity" evidence="1">
    <location>
        <begin position="53"/>
        <end position="76"/>
    </location>
</feature>
<evidence type="ECO:0000256" key="2">
    <source>
        <dbReference type="SAM" id="SignalP"/>
    </source>
</evidence>
<dbReference type="OrthoDB" id="275270at2"/>
<keyword evidence="4" id="KW-1185">Reference proteome</keyword>
<dbReference type="Gene3D" id="2.60.120.260">
    <property type="entry name" value="Galactose-binding domain-like"/>
    <property type="match status" value="1"/>
</dbReference>
<organism evidence="3 4">
    <name type="scientific">Candidatus Chloroploca asiatica</name>
    <dbReference type="NCBI Taxonomy" id="1506545"/>
    <lineage>
        <taxon>Bacteria</taxon>
        <taxon>Bacillati</taxon>
        <taxon>Chloroflexota</taxon>
        <taxon>Chloroflexia</taxon>
        <taxon>Chloroflexales</taxon>
        <taxon>Chloroflexineae</taxon>
        <taxon>Oscillochloridaceae</taxon>
        <taxon>Candidatus Chloroploca</taxon>
    </lineage>
</organism>
<feature type="chain" id="PRO_5013890950" evidence="2">
    <location>
        <begin position="22"/>
        <end position="699"/>
    </location>
</feature>
<name>A0A2H3KUL9_9CHLR</name>
<gene>
    <name evidence="3" type="ORF">A9Q02_13790</name>
</gene>
<evidence type="ECO:0000256" key="1">
    <source>
        <dbReference type="SAM" id="MobiDB-lite"/>
    </source>
</evidence>
<sequence>MKKRLFWLPLALVLLVACGFAGDRVATSPDPTSLAGTPIATEAPFVGATLTLGPTEGTASAPTAAALPSAEPSSTAGPVVPTPASSLPAKDADRDPIALIEASPRRLRDQIELALALGACRATLDACPQVARTSPLEVEVGQVEPFFVTDLRDNTHLSLDAELRYVGPVLLMYVETGLPYVQEDLERAARAFEEEIYPRTREIFGSELQPGVDGDLRITILNARDPSGRVLGYYSSQDSLPRKINRFSNEREMFFMNLALMPFDDPNYLTVLAHEFQHMIHQHEQPGSATWFNEGASQLAEDLNGFVDAGFIPLYLYNTDTQLTAWRVSPGASGAHYGAAHLWMRYIYAQYAGEAQIRPLVQANAGNNLQAFVDLANETRPGYTSFGEIVADWAVANLIDDPTVGDGRYTYATGHELPDLLPSRTQITTIKSRFAMTLAQFGAAYLFVPPGSTSLTFDGATTIPLTAVSIPGQYAWWSGRSDDSVATLTRAFDLRDLTRATLRFTTWYEIEHDYDYAFVTVSTDDGRTWETLPGRLTTTDDPQGLNYGHGITGISGQPGFRLEEGMRGRWVEETMDLTPYVGQSILLRFWQINDQGFNAPGMLLDNLQIPELGFFDPVDAGPSSWQAEGFVRVAGELPQLWQLRLVRKLTDGTYRVENLAVDQNGSVATSLHPEEEIVLVVVPTTPHTTERASYQVIVE</sequence>
<evidence type="ECO:0000313" key="3">
    <source>
        <dbReference type="EMBL" id="PDV99028.1"/>
    </source>
</evidence>
<evidence type="ECO:0000313" key="4">
    <source>
        <dbReference type="Proteomes" id="UP000220922"/>
    </source>
</evidence>
<comment type="caution">
    <text evidence="3">The sequence shown here is derived from an EMBL/GenBank/DDBJ whole genome shotgun (WGS) entry which is preliminary data.</text>
</comment>
<protein>
    <submittedName>
        <fullName evidence="3">Uncharacterized protein</fullName>
    </submittedName>
</protein>
<dbReference type="PROSITE" id="PS51257">
    <property type="entry name" value="PROKAR_LIPOPROTEIN"/>
    <property type="match status" value="1"/>
</dbReference>
<dbReference type="AlphaFoldDB" id="A0A2H3KUL9"/>